<evidence type="ECO:0000313" key="2">
    <source>
        <dbReference type="Proteomes" id="UP000295097"/>
    </source>
</evidence>
<dbReference type="AlphaFoldDB" id="A0A4R3NTM3"/>
<sequence>MTPLKSKVTIPLSVPVEFTTEDDKPATRDSITIKRPKLRHAKRLAVLVGPELVKALMANGETEIDKAKLATEISGAMMKADVLDEATAVLADMCGETADFIDGLDWNDLPKLFEAFVDFFPALLSAAPSK</sequence>
<protein>
    <submittedName>
        <fullName evidence="1">Tail assembly chaperone E/41/14-like protein</fullName>
    </submittedName>
</protein>
<proteinExistence type="predicted"/>
<dbReference type="EMBL" id="SMAR01000007">
    <property type="protein sequence ID" value="TCT41140.1"/>
    <property type="molecule type" value="Genomic_DNA"/>
</dbReference>
<accession>A0A4R3NTM3</accession>
<keyword evidence="2" id="KW-1185">Reference proteome</keyword>
<name>A0A4R3NTM3_9HYPH</name>
<dbReference type="OrthoDB" id="7923271at2"/>
<reference evidence="1 2" key="1">
    <citation type="submission" date="2019-03" db="EMBL/GenBank/DDBJ databases">
        <title>Freshwater and sediment microbial communities from various areas in North America, analyzing microbe dynamics in response to fracking.</title>
        <authorList>
            <person name="Lamendella R."/>
        </authorList>
    </citation>
    <scope>NUCLEOTIDE SEQUENCE [LARGE SCALE GENOMIC DNA]</scope>
    <source>
        <strain evidence="1 2">175.2</strain>
    </source>
</reference>
<dbReference type="RefSeq" id="WP_132309897.1">
    <property type="nucleotide sequence ID" value="NZ_SMAR01000007.1"/>
</dbReference>
<organism evidence="1 2">
    <name type="scientific">Martelella mediterranea</name>
    <dbReference type="NCBI Taxonomy" id="293089"/>
    <lineage>
        <taxon>Bacteria</taxon>
        <taxon>Pseudomonadati</taxon>
        <taxon>Pseudomonadota</taxon>
        <taxon>Alphaproteobacteria</taxon>
        <taxon>Hyphomicrobiales</taxon>
        <taxon>Aurantimonadaceae</taxon>
        <taxon>Martelella</taxon>
    </lineage>
</organism>
<comment type="caution">
    <text evidence="1">The sequence shown here is derived from an EMBL/GenBank/DDBJ whole genome shotgun (WGS) entry which is preliminary data.</text>
</comment>
<evidence type="ECO:0000313" key="1">
    <source>
        <dbReference type="EMBL" id="TCT41140.1"/>
    </source>
</evidence>
<gene>
    <name evidence="1" type="ORF">EDC90_1007117</name>
</gene>
<dbReference type="Proteomes" id="UP000295097">
    <property type="component" value="Unassembled WGS sequence"/>
</dbReference>